<dbReference type="STRING" id="394193.SAMN04489732_102630"/>
<feature type="region of interest" description="Disordered" evidence="1">
    <location>
        <begin position="28"/>
        <end position="50"/>
    </location>
</feature>
<dbReference type="PROSITE" id="PS51257">
    <property type="entry name" value="PROKAR_LIPOPROTEIN"/>
    <property type="match status" value="1"/>
</dbReference>
<dbReference type="InterPro" id="IPR045155">
    <property type="entry name" value="Beta-lactam_cat"/>
</dbReference>
<feature type="domain" description="Beta-lactamase class A catalytic" evidence="2">
    <location>
        <begin position="65"/>
        <end position="279"/>
    </location>
</feature>
<dbReference type="GO" id="GO:0046677">
    <property type="term" value="P:response to antibiotic"/>
    <property type="evidence" value="ECO:0007669"/>
    <property type="project" value="InterPro"/>
</dbReference>
<accession>A0A1H8THS3</accession>
<gene>
    <name evidence="3" type="ORF">SAMN04489732_102630</name>
</gene>
<reference evidence="3 4" key="1">
    <citation type="submission" date="2016-10" db="EMBL/GenBank/DDBJ databases">
        <authorList>
            <person name="de Groot N.N."/>
        </authorList>
    </citation>
    <scope>NUCLEOTIDE SEQUENCE [LARGE SCALE GENOMIC DNA]</scope>
    <source>
        <strain evidence="3 4">DSM 44993</strain>
    </source>
</reference>
<dbReference type="PANTHER" id="PTHR35333">
    <property type="entry name" value="BETA-LACTAMASE"/>
    <property type="match status" value="1"/>
</dbReference>
<name>A0A1H8THS3_9PSEU</name>
<dbReference type="SUPFAM" id="SSF56601">
    <property type="entry name" value="beta-lactamase/transpeptidase-like"/>
    <property type="match status" value="1"/>
</dbReference>
<evidence type="ECO:0000256" key="1">
    <source>
        <dbReference type="SAM" id="MobiDB-lite"/>
    </source>
</evidence>
<sequence>MVSRGMLSRRGALAAGLGLVAAGCAGKTAVSSPPPSSPSSSASGPKPSVQPELAALEKEFGGRLGVSAVDTGNGATAGYRADERFLLCSTHKVLAVSALLHGHPDALDKVIHYDKAQLVTYSPVTSLHVADGMTGAAICEAAITVSDNTAANLIVGQVGGPAAVTAFVRALGDPETRLDRLEPDLNVGAPGDERDTTTPARMAADLRALVLGSGLDPAGRERLTGWMVANTTGGKQVRAGVPAGWRVADKTGSGSHGESNDVAVVWPTGRAPWVIAVYTAPSDPKSTAGPATIAEATRIVAKAFG</sequence>
<dbReference type="Pfam" id="PF13354">
    <property type="entry name" value="Beta-lactamase2"/>
    <property type="match status" value="1"/>
</dbReference>
<dbReference type="PRINTS" id="PR00118">
    <property type="entry name" value="BLACTAMASEA"/>
</dbReference>
<dbReference type="GO" id="GO:0008800">
    <property type="term" value="F:beta-lactamase activity"/>
    <property type="evidence" value="ECO:0007669"/>
    <property type="project" value="InterPro"/>
</dbReference>
<evidence type="ECO:0000313" key="4">
    <source>
        <dbReference type="Proteomes" id="UP000198582"/>
    </source>
</evidence>
<dbReference type="AlphaFoldDB" id="A0A1H8THS3"/>
<dbReference type="InterPro" id="IPR012338">
    <property type="entry name" value="Beta-lactam/transpept-like"/>
</dbReference>
<evidence type="ECO:0000259" key="2">
    <source>
        <dbReference type="Pfam" id="PF13354"/>
    </source>
</evidence>
<protein>
    <submittedName>
        <fullName evidence="3">Beta-lactamase class A</fullName>
    </submittedName>
</protein>
<dbReference type="Proteomes" id="UP000198582">
    <property type="component" value="Unassembled WGS sequence"/>
</dbReference>
<evidence type="ECO:0000313" key="3">
    <source>
        <dbReference type="EMBL" id="SEO90385.1"/>
    </source>
</evidence>
<organism evidence="3 4">
    <name type="scientific">Amycolatopsis saalfeldensis</name>
    <dbReference type="NCBI Taxonomy" id="394193"/>
    <lineage>
        <taxon>Bacteria</taxon>
        <taxon>Bacillati</taxon>
        <taxon>Actinomycetota</taxon>
        <taxon>Actinomycetes</taxon>
        <taxon>Pseudonocardiales</taxon>
        <taxon>Pseudonocardiaceae</taxon>
        <taxon>Amycolatopsis</taxon>
    </lineage>
</organism>
<dbReference type="EMBL" id="FOEF01000002">
    <property type="protein sequence ID" value="SEO90385.1"/>
    <property type="molecule type" value="Genomic_DNA"/>
</dbReference>
<keyword evidence="4" id="KW-1185">Reference proteome</keyword>
<proteinExistence type="predicted"/>
<feature type="compositionally biased region" description="Low complexity" evidence="1">
    <location>
        <begin position="38"/>
        <end position="47"/>
    </location>
</feature>
<dbReference type="NCBIfam" id="NF033103">
    <property type="entry name" value="bla_class_A"/>
    <property type="match status" value="1"/>
</dbReference>
<dbReference type="InterPro" id="IPR000871">
    <property type="entry name" value="Beta-lactam_class-A"/>
</dbReference>
<dbReference type="GO" id="GO:0030655">
    <property type="term" value="P:beta-lactam antibiotic catabolic process"/>
    <property type="evidence" value="ECO:0007669"/>
    <property type="project" value="InterPro"/>
</dbReference>
<dbReference type="PANTHER" id="PTHR35333:SF3">
    <property type="entry name" value="BETA-LACTAMASE-TYPE TRANSPEPTIDASE FOLD CONTAINING PROTEIN"/>
    <property type="match status" value="1"/>
</dbReference>
<dbReference type="Gene3D" id="3.40.710.10">
    <property type="entry name" value="DD-peptidase/beta-lactamase superfamily"/>
    <property type="match status" value="1"/>
</dbReference>